<sequence>MIETSGTGTIYIVAIMVIITLATRWGGVYFMSVTPINYRVRQFIQAMSASVLVALIAPMAITGDHGARIALLATAVIIFLTQKPLPAITAGIVAAALTRQFVY</sequence>
<keyword evidence="1" id="KW-0812">Transmembrane</keyword>
<feature type="transmembrane region" description="Helical" evidence="1">
    <location>
        <begin position="12"/>
        <end position="31"/>
    </location>
</feature>
<accession>A0A840U968</accession>
<protein>
    <submittedName>
        <fullName evidence="2">Putative membrane protein</fullName>
    </submittedName>
</protein>
<evidence type="ECO:0000256" key="1">
    <source>
        <dbReference type="SAM" id="Phobius"/>
    </source>
</evidence>
<comment type="caution">
    <text evidence="2">The sequence shown here is derived from an EMBL/GenBank/DDBJ whole genome shotgun (WGS) entry which is preliminary data.</text>
</comment>
<organism evidence="2 3">
    <name type="scientific">Marinobacter oulmenensis</name>
    <dbReference type="NCBI Taxonomy" id="643747"/>
    <lineage>
        <taxon>Bacteria</taxon>
        <taxon>Pseudomonadati</taxon>
        <taxon>Pseudomonadota</taxon>
        <taxon>Gammaproteobacteria</taxon>
        <taxon>Pseudomonadales</taxon>
        <taxon>Marinobacteraceae</taxon>
        <taxon>Marinobacter</taxon>
    </lineage>
</organism>
<dbReference type="RefSeq" id="WP_183700820.1">
    <property type="nucleotide sequence ID" value="NZ_JACHFE010000002.1"/>
</dbReference>
<dbReference type="EMBL" id="JACHFE010000002">
    <property type="protein sequence ID" value="MBB5320763.1"/>
    <property type="molecule type" value="Genomic_DNA"/>
</dbReference>
<gene>
    <name evidence="2" type="ORF">HNR38_001235</name>
</gene>
<dbReference type="AlphaFoldDB" id="A0A840U968"/>
<reference evidence="2 3" key="1">
    <citation type="submission" date="2020-08" db="EMBL/GenBank/DDBJ databases">
        <title>Genomic Encyclopedia of Type Strains, Phase IV (KMG-IV): sequencing the most valuable type-strain genomes for metagenomic binning, comparative biology and taxonomic classification.</title>
        <authorList>
            <person name="Goeker M."/>
        </authorList>
    </citation>
    <scope>NUCLEOTIDE SEQUENCE [LARGE SCALE GENOMIC DNA]</scope>
    <source>
        <strain evidence="2 3">DSM 22359</strain>
    </source>
</reference>
<keyword evidence="1" id="KW-0472">Membrane</keyword>
<dbReference type="Pfam" id="PF05437">
    <property type="entry name" value="AzlD"/>
    <property type="match status" value="1"/>
</dbReference>
<evidence type="ECO:0000313" key="3">
    <source>
        <dbReference type="Proteomes" id="UP000591735"/>
    </source>
</evidence>
<dbReference type="Proteomes" id="UP000591735">
    <property type="component" value="Unassembled WGS sequence"/>
</dbReference>
<name>A0A840U968_9GAMM</name>
<dbReference type="InterPro" id="IPR008407">
    <property type="entry name" value="Brnchd-chn_aa_trnsp_AzlD"/>
</dbReference>
<evidence type="ECO:0000313" key="2">
    <source>
        <dbReference type="EMBL" id="MBB5320763.1"/>
    </source>
</evidence>
<proteinExistence type="predicted"/>
<keyword evidence="3" id="KW-1185">Reference proteome</keyword>
<feature type="transmembrane region" description="Helical" evidence="1">
    <location>
        <begin position="43"/>
        <end position="63"/>
    </location>
</feature>
<keyword evidence="1" id="KW-1133">Transmembrane helix</keyword>
<feature type="transmembrane region" description="Helical" evidence="1">
    <location>
        <begin position="69"/>
        <end position="97"/>
    </location>
</feature>